<dbReference type="PANTHER" id="PTHR45527:SF1">
    <property type="entry name" value="FATTY ACID SYNTHASE"/>
    <property type="match status" value="1"/>
</dbReference>
<dbReference type="SMART" id="SM00823">
    <property type="entry name" value="PKS_PP"/>
    <property type="match status" value="2"/>
</dbReference>
<dbReference type="GO" id="GO:0031177">
    <property type="term" value="F:phosphopantetheine binding"/>
    <property type="evidence" value="ECO:0007669"/>
    <property type="project" value="InterPro"/>
</dbReference>
<proteinExistence type="predicted"/>
<dbReference type="PANTHER" id="PTHR45527">
    <property type="entry name" value="NONRIBOSOMAL PEPTIDE SYNTHETASE"/>
    <property type="match status" value="1"/>
</dbReference>
<dbReference type="NCBIfam" id="TIGR01733">
    <property type="entry name" value="AA-adenyl-dom"/>
    <property type="match status" value="2"/>
</dbReference>
<sequence>MAEGTSGKQALTIADLPRLLAGVVDREPDRVALAHGDTQLTYSRLQQEIATLDAAMGGVLGIEALVPVVLSNLAPELLADGGLPTVLDGLLADAASVLGDAAVAPAGPDLATLVGRFDAQVEATPDAVALEFDGETLTYAEFDARVNRLARHLIGLGVGPDTRVGLSIRRSFDLLVGMYAVVKAGGAYVPLDPDHPADRIAYVLDIAEPVAVVTTARDEVDLPASVPVVLVDTLDLAAVPADPVRDDERLGALTADSLAYVIFTSGSTGRPKGVAVEHRAIVANIAWRQAEYGLRGDDVVLQKTPFTFDVSVWEFFWPLQVGARLSIALPDGHRDPAYLAQTMIERRVTVAHFVPSMLAVYLAEPTAAAVTSLRYVFASGEALPAQTVARFHAISTAGLHNLYGPTEAAVDVTYYETHGDDTVVPIGAAVADTDLYVLDEGLRPVPQGVEGELYLAGIQLARGYLRRPDLTADRFVADPFGAPGDRMYRTGDLVKWNTDGLIEYVGRTDFQVKLRGLRIELGEIESALLDHPGVRQAVVVVHSDETLGDHLVGYLVTDGEPIDRTELAAAVRRRLPDYMVPSLFVEMTEFPLNASGKLDRGALPEPDFSVLATEYRAPSTPTEETVVAAFESVLGVERLGVDDDFFALGGNSLSATRVVARINADHKVRIDVREFFDAPTAAQLATLVDAAMAAGDSHRPPLVPQVRPEQVPLSLAQRRMWFLNRLDPGSAVNNITVVLRLSGTLDVDALGAAVADVVARHEVLRTVYPETEGVGYQQVLPASEVKPTLTPSTVSEPEIVPTVAEIVSAGFDVTTEVPVRVRLLQVSDTEHVLVLVVHHIAADGFSMGPLTRDIMVAYDARTRHEAPAWEPLTVQYADYAIWQRQALGSEDDPQSVVAQQIEYWTRRLDGVPERLDLPTARPRPAVAGNRAAVHAFTVDESVHRGLVRLAHETRTTPFMVVHAALAAVLSRLSGSADVTIGTPIAGRGEQELDDLIGMFVNTLVLRTEVETGEPFTRLLARVRESDLAAFGHADVPFERLVEVLDPVRSQSHHPLFQVMLAFQNLEQTSLELGELAISPVTANREQSQYDLSFIFVETVDGNGEPGGLACDLLYAADLFDEPTVATFVRRLLRMLETVATDPARAVGDTDLLSVPERQALTSVHGAVAEPGGTLADILALAARRDPAAVALRFDGRSVSYGDLDATSSRLARILISRGVGPEDRVAVAVPRSVESVTALWAVVKAGAAFVPVDPTYPTERIAYMLSDSGAVLGLATAETAGTLPDSIPWLVLEEAVGAGAGLPAGPLADAERVRSLRPAHPAYVIYTSGTTGTPKGVVVAHAGVVNFCAEQVERYAVTADSRTLHFASPSFDASVLELLLAFGAGATMVVAPTSVYGGAELAGLLAAEAVTHAFVTPAALGSVDPAGLDCIRVVITGGEACSPGLVARWATILPDGSRRAFFNAYGPTESTVASNISDALLPGEPVVMGGPVRGMRVLVLDDRLQPVPVGVPGELYLAGIQVARGYLGRAGLSAERFVADPYATDGSRMYRTGDVVRWSGSPGDETAGVVEYVGRADDQVKIRGFRIELGEIEAALARCAGVAQAVATVRRDGQRGEQLVGYVVPEPGIELDGAAVKDSVAQFLTSYMVPHAVVVLDSIPLTPGGKLDRRALPEPEQEARVFRAPTTPVEEIVARVFADVLGVERVGLDDDFFELGGNSLVATQVISRLAAALGTAVPVRTLFEASAVAPLAARLEQADSAGTRVPLVARPRPERVPLSLAQRRMWFLNRFEPDSAVNNIPLAIRLSGLLDRHALQVAVADVLARHESLRTVYPDADGVAYQQVLPTSRVIPDLSPIPASEDELLAEVLTMASAGFDVSTQVPFRARLFEVSATEHVLVLVVHHIAADGFSMGPLTRDVVVAYSARATGGEPEWEPLPVQYADYALWQREILGSEDDPDSVIASQEAYWSGALAGLPDQLDLPSDRPRPASASNAGAVHEFSLGPDLHAAIGRVARERNVTPFMVVHAALSVLLARLSGTDDIAVGTPVAGRGEQELDDLVGMFVNTLVLRTRVEGGESFEDLLARVRGTDLDAFAHADVPFERLVEVLNPARSTARHPLFQVMLSFQNQAMGALELPGLTVSGLDFDAATARFDLQFSLAETTAETADSAGYAVGITYATDLFDASTVAGFAARFVRVLEAVVADPSVAVGDLEILEPGERSRVLERWNDTGRAVPAATLGELFGEQVRRSPQAPAVTFEGVSLSYGEFAGRVRRLARYLVSVGVGPESLVGLAMRRSVDLLVGMYAVVEAGGGYVPLDPDQPAERNGYILEVAAPVVVLTTGRDGFVVPAGSVRTVVLDELDVSGLSDAPVADGERRAPVRGSNTAYVIFTSGSTGRPKGVAVSHAAIVNRLVWMQGRYGLSAGDVVLQKTPFTFDVSVWEFFWPLQVGARLVVAAPDGHRDPAYLAALMAEQSVSVVHFVPSMLAVFVAEPTVADLPSLRYVFASGEALPGAVAARMRTLV</sequence>
<protein>
    <submittedName>
        <fullName evidence="5">Peptide synthetase</fullName>
    </submittedName>
</protein>
<dbReference type="InterPro" id="IPR036736">
    <property type="entry name" value="ACP-like_sf"/>
</dbReference>
<dbReference type="FunFam" id="3.40.50.980:FF:000001">
    <property type="entry name" value="Non-ribosomal peptide synthetase"/>
    <property type="match status" value="3"/>
</dbReference>
<keyword evidence="3" id="KW-0597">Phosphoprotein</keyword>
<dbReference type="EMBL" id="AZYO01000100">
    <property type="protein sequence ID" value="KOS53664.1"/>
    <property type="molecule type" value="Genomic_DNA"/>
</dbReference>
<dbReference type="GO" id="GO:0043041">
    <property type="term" value="P:amino acid activation for nonribosomal peptide biosynthetic process"/>
    <property type="evidence" value="ECO:0007669"/>
    <property type="project" value="TreeGrafter"/>
</dbReference>
<dbReference type="InterPro" id="IPR001242">
    <property type="entry name" value="Condensation_dom"/>
</dbReference>
<dbReference type="UniPathway" id="UPA00011"/>
<organism evidence="5 6">
    <name type="scientific">Rhodococcus rhodochrous KG-21</name>
    <dbReference type="NCBI Taxonomy" id="1441923"/>
    <lineage>
        <taxon>Bacteria</taxon>
        <taxon>Bacillati</taxon>
        <taxon>Actinomycetota</taxon>
        <taxon>Actinomycetes</taxon>
        <taxon>Mycobacteriales</taxon>
        <taxon>Nocardiaceae</taxon>
        <taxon>Rhodococcus</taxon>
    </lineage>
</organism>
<dbReference type="InterPro" id="IPR025110">
    <property type="entry name" value="AMP-bd_C"/>
</dbReference>
<dbReference type="GO" id="GO:0008610">
    <property type="term" value="P:lipid biosynthetic process"/>
    <property type="evidence" value="ECO:0007669"/>
    <property type="project" value="UniProtKB-ARBA"/>
</dbReference>
<dbReference type="InterPro" id="IPR010071">
    <property type="entry name" value="AA_adenyl_dom"/>
</dbReference>
<dbReference type="FunFam" id="3.40.50.980:FF:000002">
    <property type="entry name" value="Enterobactin synthetase component F"/>
    <property type="match status" value="1"/>
</dbReference>
<dbReference type="InterPro" id="IPR000873">
    <property type="entry name" value="AMP-dep_synth/lig_dom"/>
</dbReference>
<dbReference type="Pfam" id="PF00668">
    <property type="entry name" value="Condensation"/>
    <property type="match status" value="2"/>
</dbReference>
<evidence type="ECO:0000313" key="6">
    <source>
        <dbReference type="Proteomes" id="UP000037712"/>
    </source>
</evidence>
<gene>
    <name evidence="5" type="ORF">Z051_24320</name>
</gene>
<dbReference type="InterPro" id="IPR020806">
    <property type="entry name" value="PKS_PP-bd"/>
</dbReference>
<dbReference type="Pfam" id="PF00501">
    <property type="entry name" value="AMP-binding"/>
    <property type="match status" value="3"/>
</dbReference>
<evidence type="ECO:0000256" key="2">
    <source>
        <dbReference type="ARBA" id="ARBA00022450"/>
    </source>
</evidence>
<comment type="cofactor">
    <cofactor evidence="1">
        <name>pantetheine 4'-phosphate</name>
        <dbReference type="ChEBI" id="CHEBI:47942"/>
    </cofactor>
</comment>
<dbReference type="PROSITE" id="PS50075">
    <property type="entry name" value="CARRIER"/>
    <property type="match status" value="2"/>
</dbReference>
<name>A0A0M8PCC9_RHORH</name>
<reference evidence="6" key="2">
    <citation type="submission" date="2015-01" db="EMBL/GenBank/DDBJ databases">
        <title>Draft genome sequence of potential hydrocarbon metabolising strain of Rhodococcus rhodochrous.</title>
        <authorList>
            <person name="Aggarwal R.K."/>
            <person name="Dawar C."/>
        </authorList>
    </citation>
    <scope>NUCLEOTIDE SEQUENCE [LARGE SCALE GENOMIC DNA]</scope>
    <source>
        <strain evidence="6">KG-21</strain>
    </source>
</reference>
<dbReference type="GO" id="GO:0005829">
    <property type="term" value="C:cytosol"/>
    <property type="evidence" value="ECO:0007669"/>
    <property type="project" value="TreeGrafter"/>
</dbReference>
<dbReference type="FunFam" id="3.40.50.12780:FF:000012">
    <property type="entry name" value="Non-ribosomal peptide synthetase"/>
    <property type="match status" value="2"/>
</dbReference>
<dbReference type="FunFam" id="2.30.38.10:FF:000001">
    <property type="entry name" value="Non-ribosomal peptide synthetase PvdI"/>
    <property type="match status" value="1"/>
</dbReference>
<dbReference type="Gene3D" id="1.10.1200.10">
    <property type="entry name" value="ACP-like"/>
    <property type="match status" value="2"/>
</dbReference>
<dbReference type="Gene3D" id="3.40.50.980">
    <property type="match status" value="6"/>
</dbReference>
<dbReference type="GO" id="GO:0072330">
    <property type="term" value="P:monocarboxylic acid biosynthetic process"/>
    <property type="evidence" value="ECO:0007669"/>
    <property type="project" value="UniProtKB-ARBA"/>
</dbReference>
<dbReference type="GO" id="GO:0003824">
    <property type="term" value="F:catalytic activity"/>
    <property type="evidence" value="ECO:0007669"/>
    <property type="project" value="InterPro"/>
</dbReference>
<dbReference type="FunFam" id="1.10.1200.10:FF:000016">
    <property type="entry name" value="Non-ribosomal peptide synthase"/>
    <property type="match status" value="2"/>
</dbReference>
<dbReference type="InterPro" id="IPR045851">
    <property type="entry name" value="AMP-bd_C_sf"/>
</dbReference>
<dbReference type="PROSITE" id="PS00012">
    <property type="entry name" value="PHOSPHOPANTETHEINE"/>
    <property type="match status" value="2"/>
</dbReference>
<dbReference type="Gene3D" id="3.30.559.10">
    <property type="entry name" value="Chloramphenicol acetyltransferase-like domain"/>
    <property type="match status" value="2"/>
</dbReference>
<dbReference type="InterPro" id="IPR023213">
    <property type="entry name" value="CAT-like_dom_sf"/>
</dbReference>
<feature type="non-terminal residue" evidence="5">
    <location>
        <position position="2524"/>
    </location>
</feature>
<comment type="caution">
    <text evidence="5">The sequence shown here is derived from an EMBL/GenBank/DDBJ whole genome shotgun (WGS) entry which is preliminary data.</text>
</comment>
<dbReference type="Gene3D" id="3.30.300.30">
    <property type="match status" value="2"/>
</dbReference>
<dbReference type="Gene3D" id="2.30.38.10">
    <property type="entry name" value="Luciferase, Domain 3"/>
    <property type="match status" value="2"/>
</dbReference>
<feature type="domain" description="Carrier" evidence="4">
    <location>
        <begin position="617"/>
        <end position="692"/>
    </location>
</feature>
<evidence type="ECO:0000313" key="5">
    <source>
        <dbReference type="EMBL" id="KOS53664.1"/>
    </source>
</evidence>
<dbReference type="Gene3D" id="3.30.559.30">
    <property type="entry name" value="Nonribosomal peptide synthetase, condensation domain"/>
    <property type="match status" value="2"/>
</dbReference>
<dbReference type="FunFam" id="3.30.300.30:FF:000010">
    <property type="entry name" value="Enterobactin synthetase component F"/>
    <property type="match status" value="2"/>
</dbReference>
<dbReference type="GO" id="GO:0044550">
    <property type="term" value="P:secondary metabolite biosynthetic process"/>
    <property type="evidence" value="ECO:0007669"/>
    <property type="project" value="UniProtKB-ARBA"/>
</dbReference>
<evidence type="ECO:0000256" key="1">
    <source>
        <dbReference type="ARBA" id="ARBA00001957"/>
    </source>
</evidence>
<dbReference type="CDD" id="cd19540">
    <property type="entry name" value="LCL_NRPS-like"/>
    <property type="match status" value="2"/>
</dbReference>
<dbReference type="PROSITE" id="PS00455">
    <property type="entry name" value="AMP_BINDING"/>
    <property type="match status" value="3"/>
</dbReference>
<accession>A0A0M8PCC9</accession>
<keyword evidence="2" id="KW-0596">Phosphopantetheine</keyword>
<dbReference type="SUPFAM" id="SSF52777">
    <property type="entry name" value="CoA-dependent acyltransferases"/>
    <property type="match status" value="4"/>
</dbReference>
<dbReference type="Pfam" id="PF13193">
    <property type="entry name" value="AMP-binding_C"/>
    <property type="match status" value="2"/>
</dbReference>
<evidence type="ECO:0000259" key="4">
    <source>
        <dbReference type="PROSITE" id="PS50075"/>
    </source>
</evidence>
<dbReference type="Pfam" id="PF00550">
    <property type="entry name" value="PP-binding"/>
    <property type="match status" value="2"/>
</dbReference>
<dbReference type="RefSeq" id="WP_054374910.1">
    <property type="nucleotide sequence ID" value="NZ_AZYO01000100.1"/>
</dbReference>
<feature type="domain" description="Carrier" evidence="4">
    <location>
        <begin position="1684"/>
        <end position="1759"/>
    </location>
</feature>
<evidence type="ECO:0000256" key="3">
    <source>
        <dbReference type="ARBA" id="ARBA00022553"/>
    </source>
</evidence>
<dbReference type="CDD" id="cd17646">
    <property type="entry name" value="A_NRPS_AB3403-like"/>
    <property type="match status" value="1"/>
</dbReference>
<dbReference type="SUPFAM" id="SSF47336">
    <property type="entry name" value="ACP-like"/>
    <property type="match status" value="2"/>
</dbReference>
<dbReference type="InterPro" id="IPR020845">
    <property type="entry name" value="AMP-binding_CS"/>
</dbReference>
<dbReference type="Proteomes" id="UP000037712">
    <property type="component" value="Unassembled WGS sequence"/>
</dbReference>
<dbReference type="InterPro" id="IPR009081">
    <property type="entry name" value="PP-bd_ACP"/>
</dbReference>
<dbReference type="NCBIfam" id="NF003417">
    <property type="entry name" value="PRK04813.1"/>
    <property type="match status" value="3"/>
</dbReference>
<dbReference type="InterPro" id="IPR006162">
    <property type="entry name" value="Ppantetheine_attach_site"/>
</dbReference>
<dbReference type="SUPFAM" id="SSF56801">
    <property type="entry name" value="Acetyl-CoA synthetase-like"/>
    <property type="match status" value="3"/>
</dbReference>
<reference evidence="5 6" key="1">
    <citation type="journal article" date="2015" name="Genome Announc.">
        <title>Draft Genome Sequence of Rhodococcus rhodochrous Strain KG-21, a Soil Isolate from Oil Fields of Krishna-Godavari Basin, India.</title>
        <authorList>
            <person name="Dawar C."/>
            <person name="Aggarwal R.K."/>
        </authorList>
    </citation>
    <scope>NUCLEOTIDE SEQUENCE [LARGE SCALE GENOMIC DNA]</scope>
    <source>
        <strain evidence="5 6">KG-21</strain>
    </source>
</reference>